<dbReference type="Proteomes" id="UP000239241">
    <property type="component" value="Unassembled WGS sequence"/>
</dbReference>
<gene>
    <name evidence="2" type="ORF">C5E16_08265</name>
</gene>
<evidence type="ECO:0000313" key="2">
    <source>
        <dbReference type="EMBL" id="PPF67780.1"/>
    </source>
</evidence>
<evidence type="ECO:0000313" key="3">
    <source>
        <dbReference type="Proteomes" id="UP000239241"/>
    </source>
</evidence>
<name>A0A2S5VUH2_9MICO</name>
<comment type="caution">
    <text evidence="2">The sequence shown here is derived from an EMBL/GenBank/DDBJ whole genome shotgun (WGS) entry which is preliminary data.</text>
</comment>
<dbReference type="RefSeq" id="WP_104290269.1">
    <property type="nucleotide sequence ID" value="NZ_PSXY01000011.1"/>
</dbReference>
<dbReference type="AlphaFoldDB" id="A0A2S5VUH2"/>
<sequence>MSSDTADDAAAWSVVDAATHGSSTHRGSAQRSLWPLEPLVPTPARSSDSADGDAVSDGDDASRRSARRG</sequence>
<feature type="compositionally biased region" description="Polar residues" evidence="1">
    <location>
        <begin position="20"/>
        <end position="31"/>
    </location>
</feature>
<proteinExistence type="predicted"/>
<protein>
    <submittedName>
        <fullName evidence="2">Uncharacterized protein</fullName>
    </submittedName>
</protein>
<reference evidence="2 3" key="1">
    <citation type="submission" date="2018-02" db="EMBL/GenBank/DDBJ databases">
        <title>Bacteriophage NCPPB3778 and a type I-E CRISPR drive the evolution of the US Biological Select Agent, Rathayibacter toxicus.</title>
        <authorList>
            <person name="Davis E.W.II."/>
            <person name="Tabima J.F."/>
            <person name="Weisberg A.J."/>
            <person name="Lopes L.D."/>
            <person name="Wiseman M.S."/>
            <person name="Wiseman M.S."/>
            <person name="Pupko T."/>
            <person name="Belcher M.S."/>
            <person name="Sechler A.J."/>
            <person name="Tancos M.A."/>
            <person name="Schroeder B.K."/>
            <person name="Murray T.D."/>
            <person name="Luster D.G."/>
            <person name="Schneider W.L."/>
            <person name="Rogers E."/>
            <person name="Andreote F.D."/>
            <person name="Grunwald N.J."/>
            <person name="Putnam M.L."/>
            <person name="Chang J.H."/>
        </authorList>
    </citation>
    <scope>NUCLEOTIDE SEQUENCE [LARGE SCALE GENOMIC DNA]</scope>
    <source>
        <strain evidence="2 3">AY1B3</strain>
    </source>
</reference>
<organism evidence="2 3">
    <name type="scientific">Clavibacter michiganensis</name>
    <dbReference type="NCBI Taxonomy" id="28447"/>
    <lineage>
        <taxon>Bacteria</taxon>
        <taxon>Bacillati</taxon>
        <taxon>Actinomycetota</taxon>
        <taxon>Actinomycetes</taxon>
        <taxon>Micrococcales</taxon>
        <taxon>Microbacteriaceae</taxon>
        <taxon>Clavibacter</taxon>
    </lineage>
</organism>
<feature type="compositionally biased region" description="Acidic residues" evidence="1">
    <location>
        <begin position="50"/>
        <end position="59"/>
    </location>
</feature>
<evidence type="ECO:0000256" key="1">
    <source>
        <dbReference type="SAM" id="MobiDB-lite"/>
    </source>
</evidence>
<feature type="region of interest" description="Disordered" evidence="1">
    <location>
        <begin position="18"/>
        <end position="69"/>
    </location>
</feature>
<dbReference type="EMBL" id="PSXY01000011">
    <property type="protein sequence ID" value="PPF67780.1"/>
    <property type="molecule type" value="Genomic_DNA"/>
</dbReference>
<accession>A0A2S5VUH2</accession>